<dbReference type="Gene3D" id="3.40.50.2020">
    <property type="match status" value="1"/>
</dbReference>
<dbReference type="GO" id="GO:0044209">
    <property type="term" value="P:AMP salvage"/>
    <property type="evidence" value="ECO:0007669"/>
    <property type="project" value="UniProtKB-UniPathway"/>
</dbReference>
<evidence type="ECO:0000256" key="8">
    <source>
        <dbReference type="ARBA" id="ARBA00022676"/>
    </source>
</evidence>
<evidence type="ECO:0000256" key="9">
    <source>
        <dbReference type="ARBA" id="ARBA00022679"/>
    </source>
</evidence>
<comment type="pathway">
    <text evidence="3">Purine metabolism; AMP biosynthesis via salvage pathway; AMP from adenine: step 1/1.</text>
</comment>
<dbReference type="InterPro" id="IPR050120">
    <property type="entry name" value="Adenine_PRTase"/>
</dbReference>
<dbReference type="GO" id="GO:0003999">
    <property type="term" value="F:adenine phosphoribosyltransferase activity"/>
    <property type="evidence" value="ECO:0007669"/>
    <property type="project" value="UniProtKB-EC"/>
</dbReference>
<evidence type="ECO:0000256" key="7">
    <source>
        <dbReference type="ARBA" id="ARBA00022490"/>
    </source>
</evidence>
<accession>A0A382KLA7</accession>
<evidence type="ECO:0000256" key="2">
    <source>
        <dbReference type="ARBA" id="ARBA00004496"/>
    </source>
</evidence>
<dbReference type="FunFam" id="3.40.50.2020:FF:000021">
    <property type="entry name" value="Adenine phosphoribosyltransferase"/>
    <property type="match status" value="1"/>
</dbReference>
<dbReference type="GO" id="GO:0006168">
    <property type="term" value="P:adenine salvage"/>
    <property type="evidence" value="ECO:0007669"/>
    <property type="project" value="InterPro"/>
</dbReference>
<evidence type="ECO:0000256" key="5">
    <source>
        <dbReference type="ARBA" id="ARBA00011738"/>
    </source>
</evidence>
<dbReference type="NCBIfam" id="NF002636">
    <property type="entry name" value="PRK02304.1-5"/>
    <property type="match status" value="1"/>
</dbReference>
<sequence length="176" mass="19135">MSIKSRIRTVPNFPKEGIMFRDISTLLGDSEGLQLVVRGLVEKYQHRQDIDLIVGIESRGFILGSALAYALKKGFVMIRKPGKLPGKTIAEEYQLEYGADTLEMHSDAFKSGTRILLADDLIATGGTVVAAIRLIEKLGGVDSSTAFIVDLPDIGGSSKLKNDGYEIFCLTEFGGH</sequence>
<dbReference type="NCBIfam" id="TIGR01090">
    <property type="entry name" value="apt"/>
    <property type="match status" value="1"/>
</dbReference>
<dbReference type="Pfam" id="PF00156">
    <property type="entry name" value="Pribosyltran"/>
    <property type="match status" value="1"/>
</dbReference>
<comment type="catalytic activity">
    <reaction evidence="1">
        <text>AMP + diphosphate = 5-phospho-alpha-D-ribose 1-diphosphate + adenine</text>
        <dbReference type="Rhea" id="RHEA:16609"/>
        <dbReference type="ChEBI" id="CHEBI:16708"/>
        <dbReference type="ChEBI" id="CHEBI:33019"/>
        <dbReference type="ChEBI" id="CHEBI:58017"/>
        <dbReference type="ChEBI" id="CHEBI:456215"/>
        <dbReference type="EC" id="2.4.2.7"/>
    </reaction>
</comment>
<evidence type="ECO:0000256" key="10">
    <source>
        <dbReference type="ARBA" id="ARBA00022726"/>
    </source>
</evidence>
<evidence type="ECO:0000256" key="3">
    <source>
        <dbReference type="ARBA" id="ARBA00004659"/>
    </source>
</evidence>
<dbReference type="CDD" id="cd06223">
    <property type="entry name" value="PRTases_typeI"/>
    <property type="match status" value="1"/>
</dbReference>
<evidence type="ECO:0000256" key="4">
    <source>
        <dbReference type="ARBA" id="ARBA00008391"/>
    </source>
</evidence>
<dbReference type="SUPFAM" id="SSF53271">
    <property type="entry name" value="PRTase-like"/>
    <property type="match status" value="1"/>
</dbReference>
<comment type="subunit">
    <text evidence="5">Homodimer.</text>
</comment>
<evidence type="ECO:0000256" key="1">
    <source>
        <dbReference type="ARBA" id="ARBA00000868"/>
    </source>
</evidence>
<protein>
    <recommendedName>
        <fullName evidence="6">adenine phosphoribosyltransferase</fullName>
        <ecNumber evidence="6">2.4.2.7</ecNumber>
    </recommendedName>
</protein>
<keyword evidence="10" id="KW-0660">Purine salvage</keyword>
<reference evidence="12" key="1">
    <citation type="submission" date="2018-05" db="EMBL/GenBank/DDBJ databases">
        <authorList>
            <person name="Lanie J.A."/>
            <person name="Ng W.-L."/>
            <person name="Kazmierczak K.M."/>
            <person name="Andrzejewski T.M."/>
            <person name="Davidsen T.M."/>
            <person name="Wayne K.J."/>
            <person name="Tettelin H."/>
            <person name="Glass J.I."/>
            <person name="Rusch D."/>
            <person name="Podicherti R."/>
            <person name="Tsui H.-C.T."/>
            <person name="Winkler M.E."/>
        </authorList>
    </citation>
    <scope>NUCLEOTIDE SEQUENCE</scope>
</reference>
<organism evidence="12">
    <name type="scientific">marine metagenome</name>
    <dbReference type="NCBI Taxonomy" id="408172"/>
    <lineage>
        <taxon>unclassified sequences</taxon>
        <taxon>metagenomes</taxon>
        <taxon>ecological metagenomes</taxon>
    </lineage>
</organism>
<dbReference type="UniPathway" id="UPA00588">
    <property type="reaction ID" value="UER00646"/>
</dbReference>
<dbReference type="GO" id="GO:0005737">
    <property type="term" value="C:cytoplasm"/>
    <property type="evidence" value="ECO:0007669"/>
    <property type="project" value="UniProtKB-SubCell"/>
</dbReference>
<evidence type="ECO:0000259" key="11">
    <source>
        <dbReference type="Pfam" id="PF00156"/>
    </source>
</evidence>
<keyword evidence="9" id="KW-0808">Transferase</keyword>
<evidence type="ECO:0000313" key="12">
    <source>
        <dbReference type="EMBL" id="SVC24966.1"/>
    </source>
</evidence>
<proteinExistence type="inferred from homology"/>
<dbReference type="NCBIfam" id="NF002634">
    <property type="entry name" value="PRK02304.1-3"/>
    <property type="match status" value="1"/>
</dbReference>
<comment type="similarity">
    <text evidence="4">Belongs to the purine/pyrimidine phosphoribosyltransferase family.</text>
</comment>
<keyword evidence="7" id="KW-0963">Cytoplasm</keyword>
<keyword evidence="8" id="KW-0328">Glycosyltransferase</keyword>
<dbReference type="InterPro" id="IPR005764">
    <property type="entry name" value="Ade_phspho_trans"/>
</dbReference>
<dbReference type="PANTHER" id="PTHR11776:SF7">
    <property type="entry name" value="PHOSPHORIBOSYLTRANSFERASE DOMAIN-CONTAINING PROTEIN"/>
    <property type="match status" value="1"/>
</dbReference>
<dbReference type="InterPro" id="IPR000836">
    <property type="entry name" value="PRTase_dom"/>
</dbReference>
<dbReference type="AlphaFoldDB" id="A0A382KLA7"/>
<evidence type="ECO:0000256" key="6">
    <source>
        <dbReference type="ARBA" id="ARBA00011893"/>
    </source>
</evidence>
<comment type="subcellular location">
    <subcellularLocation>
        <location evidence="2">Cytoplasm</location>
    </subcellularLocation>
</comment>
<dbReference type="PANTHER" id="PTHR11776">
    <property type="entry name" value="ADENINE PHOSPHORIBOSYLTRANSFERASE"/>
    <property type="match status" value="1"/>
</dbReference>
<name>A0A382KLA7_9ZZZZ</name>
<gene>
    <name evidence="12" type="ORF">METZ01_LOCUS277820</name>
</gene>
<dbReference type="HAMAP" id="MF_00004">
    <property type="entry name" value="Aden_phosphoribosyltr"/>
    <property type="match status" value="1"/>
</dbReference>
<feature type="domain" description="Phosphoribosyltransferase" evidence="11">
    <location>
        <begin position="38"/>
        <end position="140"/>
    </location>
</feature>
<dbReference type="GO" id="GO:0006166">
    <property type="term" value="P:purine ribonucleoside salvage"/>
    <property type="evidence" value="ECO:0007669"/>
    <property type="project" value="UniProtKB-KW"/>
</dbReference>
<dbReference type="EMBL" id="UINC01081274">
    <property type="protein sequence ID" value="SVC24966.1"/>
    <property type="molecule type" value="Genomic_DNA"/>
</dbReference>
<dbReference type="EC" id="2.4.2.7" evidence="6"/>
<dbReference type="InterPro" id="IPR029057">
    <property type="entry name" value="PRTase-like"/>
</dbReference>